<dbReference type="PANTHER" id="PTHR30511">
    <property type="entry name" value="ALANINE RACEMASE"/>
    <property type="match status" value="1"/>
</dbReference>
<reference evidence="5" key="1">
    <citation type="submission" date="2018-05" db="EMBL/GenBank/DDBJ databases">
        <authorList>
            <person name="Lanie J.A."/>
            <person name="Ng W.-L."/>
            <person name="Kazmierczak K.M."/>
            <person name="Andrzejewski T.M."/>
            <person name="Davidsen T.M."/>
            <person name="Wayne K.J."/>
            <person name="Tettelin H."/>
            <person name="Glass J.I."/>
            <person name="Rusch D."/>
            <person name="Podicherti R."/>
            <person name="Tsui H.-C.T."/>
            <person name="Winkler M.E."/>
        </authorList>
    </citation>
    <scope>NUCLEOTIDE SEQUENCE</scope>
</reference>
<dbReference type="GO" id="GO:0005829">
    <property type="term" value="C:cytosol"/>
    <property type="evidence" value="ECO:0007669"/>
    <property type="project" value="TreeGrafter"/>
</dbReference>
<dbReference type="InterPro" id="IPR011079">
    <property type="entry name" value="Ala_racemase_C"/>
</dbReference>
<evidence type="ECO:0000256" key="3">
    <source>
        <dbReference type="ARBA" id="ARBA00023235"/>
    </source>
</evidence>
<dbReference type="SUPFAM" id="SSF51419">
    <property type="entry name" value="PLP-binding barrel"/>
    <property type="match status" value="1"/>
</dbReference>
<dbReference type="AlphaFoldDB" id="A0A381P0D8"/>
<proteinExistence type="predicted"/>
<dbReference type="InterPro" id="IPR000821">
    <property type="entry name" value="Ala_racemase"/>
</dbReference>
<dbReference type="NCBIfam" id="TIGR00492">
    <property type="entry name" value="alr"/>
    <property type="match status" value="1"/>
</dbReference>
<accession>A0A381P0D8</accession>
<protein>
    <recommendedName>
        <fullName evidence="4">Alanine racemase C-terminal domain-containing protein</fullName>
    </recommendedName>
</protein>
<evidence type="ECO:0000256" key="2">
    <source>
        <dbReference type="ARBA" id="ARBA00022898"/>
    </source>
</evidence>
<dbReference type="EMBL" id="UINC01000739">
    <property type="protein sequence ID" value="SUZ60376.1"/>
    <property type="molecule type" value="Genomic_DNA"/>
</dbReference>
<dbReference type="Gene3D" id="3.20.20.10">
    <property type="entry name" value="Alanine racemase"/>
    <property type="match status" value="1"/>
</dbReference>
<dbReference type="InterPro" id="IPR009006">
    <property type="entry name" value="Ala_racemase/Decarboxylase_C"/>
</dbReference>
<gene>
    <name evidence="5" type="ORF">METZ01_LOCUS13230</name>
</gene>
<dbReference type="InterPro" id="IPR001608">
    <property type="entry name" value="Ala_racemase_N"/>
</dbReference>
<dbReference type="Gene3D" id="2.40.37.10">
    <property type="entry name" value="Lyase, Ornithine Decarboxylase, Chain A, domain 1"/>
    <property type="match status" value="1"/>
</dbReference>
<dbReference type="InterPro" id="IPR029066">
    <property type="entry name" value="PLP-binding_barrel"/>
</dbReference>
<dbReference type="Pfam" id="PF00842">
    <property type="entry name" value="Ala_racemase_C"/>
    <property type="match status" value="1"/>
</dbReference>
<organism evidence="5">
    <name type="scientific">marine metagenome</name>
    <dbReference type="NCBI Taxonomy" id="408172"/>
    <lineage>
        <taxon>unclassified sequences</taxon>
        <taxon>metagenomes</taxon>
        <taxon>ecological metagenomes</taxon>
    </lineage>
</organism>
<feature type="domain" description="Alanine racemase C-terminal" evidence="4">
    <location>
        <begin position="198"/>
        <end position="325"/>
    </location>
</feature>
<evidence type="ECO:0000313" key="5">
    <source>
        <dbReference type="EMBL" id="SUZ60376.1"/>
    </source>
</evidence>
<keyword evidence="2" id="KW-0663">Pyridoxal phosphate</keyword>
<keyword evidence="3" id="KW-0413">Isomerase</keyword>
<dbReference type="SMART" id="SM01005">
    <property type="entry name" value="Ala_racemase_C"/>
    <property type="match status" value="1"/>
</dbReference>
<comment type="cofactor">
    <cofactor evidence="1">
        <name>pyridoxal 5'-phosphate</name>
        <dbReference type="ChEBI" id="CHEBI:597326"/>
    </cofactor>
</comment>
<sequence>VPIAKAIANHVNIQFAVFSIEEALELRNSKINNDIIVFSKIHSDFIDLAYNNNLILNLSSIDDIDSIKTYILETGNCPRYHIKFDTGMTRLGIDIADANILYEKITRDLTIHPEGIYTHFATADEGDLTYAKMQLNKFNEIVDLADKHKIKFKYVHCSNSGAILNLEESYFNMVRVGMLLYGALPSNEVNNDIELEPVMSFCGSIVNIRRVTKGTHVSYGGVYITVRDTNIGVIQTGFADGFPRPWYENGFVNYKGDKYKIAGRVCMDQLMVDFGDTMPQTGDDVLFFGKNKSGDIPVETIAETINSTTYVLLTAIGGRTKYIYIDN</sequence>
<evidence type="ECO:0000259" key="4">
    <source>
        <dbReference type="SMART" id="SM01005"/>
    </source>
</evidence>
<dbReference type="PRINTS" id="PR00992">
    <property type="entry name" value="ALARACEMASE"/>
</dbReference>
<dbReference type="GO" id="GO:0030632">
    <property type="term" value="P:D-alanine biosynthetic process"/>
    <property type="evidence" value="ECO:0007669"/>
    <property type="project" value="TreeGrafter"/>
</dbReference>
<dbReference type="SUPFAM" id="SSF50621">
    <property type="entry name" value="Alanine racemase C-terminal domain-like"/>
    <property type="match status" value="1"/>
</dbReference>
<dbReference type="Pfam" id="PF01168">
    <property type="entry name" value="Ala_racemase_N"/>
    <property type="match status" value="1"/>
</dbReference>
<dbReference type="CDD" id="cd00430">
    <property type="entry name" value="PLPDE_III_AR"/>
    <property type="match status" value="1"/>
</dbReference>
<dbReference type="GO" id="GO:0008784">
    <property type="term" value="F:alanine racemase activity"/>
    <property type="evidence" value="ECO:0007669"/>
    <property type="project" value="InterPro"/>
</dbReference>
<evidence type="ECO:0000256" key="1">
    <source>
        <dbReference type="ARBA" id="ARBA00001933"/>
    </source>
</evidence>
<dbReference type="GO" id="GO:0030170">
    <property type="term" value="F:pyridoxal phosphate binding"/>
    <property type="evidence" value="ECO:0007669"/>
    <property type="project" value="TreeGrafter"/>
</dbReference>
<dbReference type="PANTHER" id="PTHR30511:SF0">
    <property type="entry name" value="ALANINE RACEMASE, CATABOLIC-RELATED"/>
    <property type="match status" value="1"/>
</dbReference>
<name>A0A381P0D8_9ZZZZ</name>
<feature type="non-terminal residue" evidence="5">
    <location>
        <position position="1"/>
    </location>
</feature>